<dbReference type="GO" id="GO:0008652">
    <property type="term" value="P:amino acid biosynthetic process"/>
    <property type="evidence" value="ECO:0007669"/>
    <property type="project" value="UniProtKB-KW"/>
</dbReference>
<accession>A0A372LKN9</accession>
<protein>
    <recommendedName>
        <fullName evidence="7">Shikimate kinase</fullName>
        <shortName evidence="7">SK</shortName>
        <ecNumber evidence="7">2.7.1.71</ecNumber>
    </recommendedName>
</protein>
<name>A0A372LKN9_9BACI</name>
<dbReference type="UniPathway" id="UPA00053">
    <property type="reaction ID" value="UER00088"/>
</dbReference>
<evidence type="ECO:0000313" key="9">
    <source>
        <dbReference type="Proteomes" id="UP000264541"/>
    </source>
</evidence>
<dbReference type="EMBL" id="QVTE01000050">
    <property type="protein sequence ID" value="RFU66776.1"/>
    <property type="molecule type" value="Genomic_DNA"/>
</dbReference>
<keyword evidence="7" id="KW-0479">Metal-binding</keyword>
<dbReference type="InterPro" id="IPR031322">
    <property type="entry name" value="Shikimate/glucono_kinase"/>
</dbReference>
<dbReference type="OrthoDB" id="9800332at2"/>
<reference evidence="8 9" key="1">
    <citation type="submission" date="2018-08" db="EMBL/GenBank/DDBJ databases">
        <title>Bacillus chawlae sp. nov., Bacillus glennii sp. nov., and Bacillus saganii sp. nov. Isolated from the Vehicle Assembly Building at Kennedy Space Center where the Viking Spacecraft were Assembled.</title>
        <authorList>
            <person name="Seuylemezian A."/>
            <person name="Vaishampayan P."/>
        </authorList>
    </citation>
    <scope>NUCLEOTIDE SEQUENCE [LARGE SCALE GENOMIC DNA]</scope>
    <source>
        <strain evidence="8 9">V47-23a</strain>
    </source>
</reference>
<keyword evidence="6 7" id="KW-0057">Aromatic amino acid biosynthesis</keyword>
<dbReference type="AlphaFoldDB" id="A0A372LKN9"/>
<comment type="caution">
    <text evidence="8">The sequence shown here is derived from an EMBL/GenBank/DDBJ whole genome shotgun (WGS) entry which is preliminary data.</text>
</comment>
<keyword evidence="7" id="KW-0460">Magnesium</keyword>
<dbReference type="Gene3D" id="3.40.50.300">
    <property type="entry name" value="P-loop containing nucleotide triphosphate hydrolases"/>
    <property type="match status" value="1"/>
</dbReference>
<keyword evidence="2 7" id="KW-0808">Transferase</keyword>
<sequence length="166" mass="18718">MRAIYITGFMGSGKTTVGRRLGELLNLPVFDTDEHVSNLETMSISKIFASKGEKEFRKLESDMLRSLPTEDCIITTGGGIILAEENRVWMKENGHYVYLYCDPGEIVQRLAGDESRPLISGDKKKELLPLFLTRKSLYEEAEFHIDTTSKSIEVIAEEIIKSIKIA</sequence>
<comment type="cofactor">
    <cofactor evidence="7">
        <name>Mg(2+)</name>
        <dbReference type="ChEBI" id="CHEBI:18420"/>
    </cofactor>
    <text evidence="7">Binds 1 Mg(2+) ion per subunit.</text>
</comment>
<dbReference type="InterPro" id="IPR027417">
    <property type="entry name" value="P-loop_NTPase"/>
</dbReference>
<keyword evidence="5 7" id="KW-0067">ATP-binding</keyword>
<keyword evidence="4 7" id="KW-0418">Kinase</keyword>
<comment type="function">
    <text evidence="7">Catalyzes the specific phosphorylation of the 3-hydroxyl group of shikimic acid using ATP as a cosubstrate.</text>
</comment>
<keyword evidence="9" id="KW-1185">Reference proteome</keyword>
<dbReference type="EC" id="2.7.1.71" evidence="7"/>
<dbReference type="RefSeq" id="WP_117327879.1">
    <property type="nucleotide sequence ID" value="NZ_QVTE01000050.1"/>
</dbReference>
<feature type="binding site" evidence="7">
    <location>
        <position position="134"/>
    </location>
    <ligand>
        <name>substrate</name>
    </ligand>
</feature>
<keyword evidence="3 7" id="KW-0547">Nucleotide-binding</keyword>
<evidence type="ECO:0000256" key="1">
    <source>
        <dbReference type="ARBA" id="ARBA00022605"/>
    </source>
</evidence>
<feature type="binding site" evidence="7">
    <location>
        <position position="15"/>
    </location>
    <ligand>
        <name>Mg(2+)</name>
        <dbReference type="ChEBI" id="CHEBI:18420"/>
    </ligand>
</feature>
<keyword evidence="1 7" id="KW-0028">Amino-acid biosynthesis</keyword>
<dbReference type="GO" id="GO:0004765">
    <property type="term" value="F:shikimate kinase activity"/>
    <property type="evidence" value="ECO:0007669"/>
    <property type="project" value="UniProtKB-UniRule"/>
</dbReference>
<comment type="similarity">
    <text evidence="7">Belongs to the shikimate kinase family.</text>
</comment>
<keyword evidence="7" id="KW-0963">Cytoplasm</keyword>
<dbReference type="PRINTS" id="PR01100">
    <property type="entry name" value="SHIKIMTKNASE"/>
</dbReference>
<dbReference type="InterPro" id="IPR000623">
    <property type="entry name" value="Shikimate_kinase/TSH1"/>
</dbReference>
<evidence type="ECO:0000256" key="7">
    <source>
        <dbReference type="HAMAP-Rule" id="MF_00109"/>
    </source>
</evidence>
<comment type="subcellular location">
    <subcellularLocation>
        <location evidence="7">Cytoplasm</location>
    </subcellularLocation>
</comment>
<organism evidence="8 9">
    <name type="scientific">Peribacillus saganii</name>
    <dbReference type="NCBI Taxonomy" id="2303992"/>
    <lineage>
        <taxon>Bacteria</taxon>
        <taxon>Bacillati</taxon>
        <taxon>Bacillota</taxon>
        <taxon>Bacilli</taxon>
        <taxon>Bacillales</taxon>
        <taxon>Bacillaceae</taxon>
        <taxon>Peribacillus</taxon>
    </lineage>
</organism>
<comment type="pathway">
    <text evidence="7">Metabolic intermediate biosynthesis; chorismate biosynthesis; chorismate from D-erythrose 4-phosphate and phosphoenolpyruvate: step 5/7.</text>
</comment>
<feature type="binding site" evidence="7">
    <location>
        <position position="78"/>
    </location>
    <ligand>
        <name>substrate</name>
    </ligand>
</feature>
<evidence type="ECO:0000256" key="5">
    <source>
        <dbReference type="ARBA" id="ARBA00022840"/>
    </source>
</evidence>
<feature type="binding site" evidence="7">
    <location>
        <position position="116"/>
    </location>
    <ligand>
        <name>ATP</name>
        <dbReference type="ChEBI" id="CHEBI:30616"/>
    </ligand>
</feature>
<dbReference type="GO" id="GO:0000287">
    <property type="term" value="F:magnesium ion binding"/>
    <property type="evidence" value="ECO:0007669"/>
    <property type="project" value="UniProtKB-UniRule"/>
</dbReference>
<dbReference type="PANTHER" id="PTHR21087">
    <property type="entry name" value="SHIKIMATE KINASE"/>
    <property type="match status" value="1"/>
</dbReference>
<dbReference type="Pfam" id="PF01202">
    <property type="entry name" value="SKI"/>
    <property type="match status" value="1"/>
</dbReference>
<proteinExistence type="inferred from homology"/>
<dbReference type="GO" id="GO:0009073">
    <property type="term" value="P:aromatic amino acid family biosynthetic process"/>
    <property type="evidence" value="ECO:0007669"/>
    <property type="project" value="UniProtKB-KW"/>
</dbReference>
<feature type="binding site" evidence="7">
    <location>
        <begin position="11"/>
        <end position="16"/>
    </location>
    <ligand>
        <name>ATP</name>
        <dbReference type="ChEBI" id="CHEBI:30616"/>
    </ligand>
</feature>
<dbReference type="HAMAP" id="MF_00109">
    <property type="entry name" value="Shikimate_kinase"/>
    <property type="match status" value="1"/>
</dbReference>
<comment type="subunit">
    <text evidence="7">Monomer.</text>
</comment>
<dbReference type="CDD" id="cd00464">
    <property type="entry name" value="SK"/>
    <property type="match status" value="1"/>
</dbReference>
<comment type="caution">
    <text evidence="7">Lacks conserved residue(s) required for the propagation of feature annotation.</text>
</comment>
<evidence type="ECO:0000313" key="8">
    <source>
        <dbReference type="EMBL" id="RFU66776.1"/>
    </source>
</evidence>
<dbReference type="Proteomes" id="UP000264541">
    <property type="component" value="Unassembled WGS sequence"/>
</dbReference>
<feature type="binding site" evidence="7">
    <location>
        <position position="33"/>
    </location>
    <ligand>
        <name>substrate</name>
    </ligand>
</feature>
<dbReference type="PANTHER" id="PTHR21087:SF16">
    <property type="entry name" value="SHIKIMATE KINASE 1, CHLOROPLASTIC"/>
    <property type="match status" value="1"/>
</dbReference>
<dbReference type="SUPFAM" id="SSF52540">
    <property type="entry name" value="P-loop containing nucleoside triphosphate hydrolases"/>
    <property type="match status" value="1"/>
</dbReference>
<feature type="binding site" evidence="7">
    <location>
        <position position="57"/>
    </location>
    <ligand>
        <name>substrate</name>
    </ligand>
</feature>
<evidence type="ECO:0000256" key="2">
    <source>
        <dbReference type="ARBA" id="ARBA00022679"/>
    </source>
</evidence>
<evidence type="ECO:0000256" key="6">
    <source>
        <dbReference type="ARBA" id="ARBA00023141"/>
    </source>
</evidence>
<gene>
    <name evidence="7" type="primary">aroK</name>
    <name evidence="8" type="ORF">D0469_16795</name>
</gene>
<evidence type="ECO:0000256" key="3">
    <source>
        <dbReference type="ARBA" id="ARBA00022741"/>
    </source>
</evidence>
<dbReference type="GO" id="GO:0009423">
    <property type="term" value="P:chorismate biosynthetic process"/>
    <property type="evidence" value="ECO:0007669"/>
    <property type="project" value="UniProtKB-UniRule"/>
</dbReference>
<dbReference type="GO" id="GO:0005524">
    <property type="term" value="F:ATP binding"/>
    <property type="evidence" value="ECO:0007669"/>
    <property type="project" value="UniProtKB-UniRule"/>
</dbReference>
<comment type="catalytic activity">
    <reaction evidence="7">
        <text>shikimate + ATP = 3-phosphoshikimate + ADP + H(+)</text>
        <dbReference type="Rhea" id="RHEA:13121"/>
        <dbReference type="ChEBI" id="CHEBI:15378"/>
        <dbReference type="ChEBI" id="CHEBI:30616"/>
        <dbReference type="ChEBI" id="CHEBI:36208"/>
        <dbReference type="ChEBI" id="CHEBI:145989"/>
        <dbReference type="ChEBI" id="CHEBI:456216"/>
        <dbReference type="EC" id="2.7.1.71"/>
    </reaction>
</comment>
<evidence type="ECO:0000256" key="4">
    <source>
        <dbReference type="ARBA" id="ARBA00022777"/>
    </source>
</evidence>
<dbReference type="GO" id="GO:0005829">
    <property type="term" value="C:cytosol"/>
    <property type="evidence" value="ECO:0007669"/>
    <property type="project" value="TreeGrafter"/>
</dbReference>